<feature type="transmembrane region" description="Helical" evidence="1">
    <location>
        <begin position="62"/>
        <end position="82"/>
    </location>
</feature>
<keyword evidence="1" id="KW-1133">Transmembrane helix</keyword>
<protein>
    <submittedName>
        <fullName evidence="2">DUF4239 domain-containing protein</fullName>
    </submittedName>
</protein>
<dbReference type="EMBL" id="QYUN01000002">
    <property type="protein sequence ID" value="RJG05730.1"/>
    <property type="molecule type" value="Genomic_DNA"/>
</dbReference>
<proteinExistence type="predicted"/>
<organism evidence="2 3">
    <name type="scientific">Noviherbaspirillum cavernae</name>
    <dbReference type="NCBI Taxonomy" id="2320862"/>
    <lineage>
        <taxon>Bacteria</taxon>
        <taxon>Pseudomonadati</taxon>
        <taxon>Pseudomonadota</taxon>
        <taxon>Betaproteobacteria</taxon>
        <taxon>Burkholderiales</taxon>
        <taxon>Oxalobacteraceae</taxon>
        <taxon>Noviherbaspirillum</taxon>
    </lineage>
</organism>
<comment type="caution">
    <text evidence="2">The sequence shown here is derived from an EMBL/GenBank/DDBJ whole genome shotgun (WGS) entry which is preliminary data.</text>
</comment>
<feature type="transmembrane region" description="Helical" evidence="1">
    <location>
        <begin position="28"/>
        <end position="50"/>
    </location>
</feature>
<sequence>MCPPYQSCNFFSASLEVRWEESVDSAGIALIAFACIFGGALLGTFCHRLVAQTLSADVSDALKQMISLIGMMASLALGLLVASANGSFTARNEALDRIAADIVQLDRVLTGYGAEAQGARTSLRDMLASTIERLWPEEGSGRVQVETGAVPARIENIQRKLYALSPENEMQKRLQSRALTLFDDLLQTRALALEKASRSVPMPFLVVMVFWLSMVFFGIHLFVAPNRIVIASMFIGALCLSAAIFLILQLDSPFEGMMRLSSAPLRRALGILGQ</sequence>
<feature type="transmembrane region" description="Helical" evidence="1">
    <location>
        <begin position="229"/>
        <end position="250"/>
    </location>
</feature>
<accession>A0A418WZQ1</accession>
<name>A0A418WZQ1_9BURK</name>
<evidence type="ECO:0000313" key="3">
    <source>
        <dbReference type="Proteomes" id="UP000285190"/>
    </source>
</evidence>
<keyword evidence="1" id="KW-0472">Membrane</keyword>
<gene>
    <name evidence="2" type="ORF">D3870_06600</name>
</gene>
<dbReference type="InterPro" id="IPR025333">
    <property type="entry name" value="DUF4239"/>
</dbReference>
<keyword evidence="1" id="KW-0812">Transmembrane</keyword>
<keyword evidence="3" id="KW-1185">Reference proteome</keyword>
<dbReference type="Pfam" id="PF14023">
    <property type="entry name" value="Bestrophin-like"/>
    <property type="match status" value="1"/>
</dbReference>
<dbReference type="Proteomes" id="UP000285190">
    <property type="component" value="Unassembled WGS sequence"/>
</dbReference>
<feature type="transmembrane region" description="Helical" evidence="1">
    <location>
        <begin position="204"/>
        <end position="223"/>
    </location>
</feature>
<dbReference type="AlphaFoldDB" id="A0A418WZQ1"/>
<dbReference type="OrthoDB" id="4711656at2"/>
<reference evidence="2 3" key="1">
    <citation type="submission" date="2018-09" db="EMBL/GenBank/DDBJ databases">
        <authorList>
            <person name="Zhu H."/>
        </authorList>
    </citation>
    <scope>NUCLEOTIDE SEQUENCE [LARGE SCALE GENOMIC DNA]</scope>
    <source>
        <strain evidence="2 3">K2R10-39</strain>
    </source>
</reference>
<evidence type="ECO:0000256" key="1">
    <source>
        <dbReference type="SAM" id="Phobius"/>
    </source>
</evidence>
<dbReference type="RefSeq" id="WP_119737676.1">
    <property type="nucleotide sequence ID" value="NZ_QYUN01000002.1"/>
</dbReference>
<evidence type="ECO:0000313" key="2">
    <source>
        <dbReference type="EMBL" id="RJG05730.1"/>
    </source>
</evidence>